<proteinExistence type="predicted"/>
<comment type="caution">
    <text evidence="1">The sequence shown here is derived from an EMBL/GenBank/DDBJ whole genome shotgun (WGS) entry which is preliminary data.</text>
</comment>
<sequence>MARTSPYESGELTDSIFLILLATLEPIHGYKIMQVIQDMTLGSVEIGPATMYTTLKKLNQARWIMEISGDDSKILYQVTEEGRNILRENFNRRKQIIDIAEQHFNQNSGGR</sequence>
<gene>
    <name evidence="1" type="ORF">ACI1P1_24470</name>
</gene>
<protein>
    <submittedName>
        <fullName evidence="1">PadR family transcriptional regulator</fullName>
    </submittedName>
</protein>
<keyword evidence="2" id="KW-1185">Reference proteome</keyword>
<name>A0ACC7P404_9BACL</name>
<reference evidence="1" key="1">
    <citation type="submission" date="2024-12" db="EMBL/GenBank/DDBJ databases">
        <authorList>
            <person name="Wu N."/>
        </authorList>
    </citation>
    <scope>NUCLEOTIDE SEQUENCE</scope>
    <source>
        <strain evidence="1">P15</strain>
    </source>
</reference>
<dbReference type="EMBL" id="JBJURJ010000018">
    <property type="protein sequence ID" value="MFM9331455.1"/>
    <property type="molecule type" value="Genomic_DNA"/>
</dbReference>
<organism evidence="1 2">
    <name type="scientific">Paenibacillus mesotrionivorans</name>
    <dbReference type="NCBI Taxonomy" id="3160968"/>
    <lineage>
        <taxon>Bacteria</taxon>
        <taxon>Bacillati</taxon>
        <taxon>Bacillota</taxon>
        <taxon>Bacilli</taxon>
        <taxon>Bacillales</taxon>
        <taxon>Paenibacillaceae</taxon>
        <taxon>Paenibacillus</taxon>
    </lineage>
</organism>
<evidence type="ECO:0000313" key="1">
    <source>
        <dbReference type="EMBL" id="MFM9331455.1"/>
    </source>
</evidence>
<accession>A0ACC7P404</accession>
<evidence type="ECO:0000313" key="2">
    <source>
        <dbReference type="Proteomes" id="UP001631969"/>
    </source>
</evidence>
<dbReference type="Proteomes" id="UP001631969">
    <property type="component" value="Unassembled WGS sequence"/>
</dbReference>